<gene>
    <name evidence="3" type="ORF">ACFOET_21210</name>
</gene>
<sequence length="426" mass="45985">MANQLKKSWFLACALGLAIVSCNSGGNTIETDADNAGLALPDGFGALKVADSIGSARHLVVNAKGDVFVKLQRPVNGEGIIMLSDTDGDGRADEQTGFGDYGGTGIFIKDGYLYASSNSEVFRYELDDNGRVVNPNAPDTVVTGLIDRRQHNSKSITLDDAGNIYVNIGAYSNVCQEKDRTFGSPGMQPCPILDSAGGIWQFRADGMRQSYGDGERYATGLRNVVGLDWNQEAGALFVMQHGRDNLHDFYPDLYDPEVGIDLPSEAMYRLNRGADAGWPYVYYDHHQKKNIVNPEYGGDGKQEGGEDVLDPVVAFPGHIAPNALLFYTGDQFPERYKNGAFIAFHGSWNRAPEQQGYMVAFVPFKDGQPSGDWEVFADGFAGADTVAGPGDARHRPCGLAEGPDGSLYVSDSVNGTIFRIVYAGGK</sequence>
<evidence type="ECO:0000256" key="1">
    <source>
        <dbReference type="SAM" id="SignalP"/>
    </source>
</evidence>
<dbReference type="EMBL" id="JBHRTA010000062">
    <property type="protein sequence ID" value="MFC3200154.1"/>
    <property type="molecule type" value="Genomic_DNA"/>
</dbReference>
<dbReference type="Pfam" id="PF22807">
    <property type="entry name" value="TrAA12"/>
    <property type="match status" value="1"/>
</dbReference>
<organism evidence="3 4">
    <name type="scientific">Parapedobacter deserti</name>
    <dbReference type="NCBI Taxonomy" id="1912957"/>
    <lineage>
        <taxon>Bacteria</taxon>
        <taxon>Pseudomonadati</taxon>
        <taxon>Bacteroidota</taxon>
        <taxon>Sphingobacteriia</taxon>
        <taxon>Sphingobacteriales</taxon>
        <taxon>Sphingobacteriaceae</taxon>
        <taxon>Parapedobacter</taxon>
    </lineage>
</organism>
<dbReference type="SUPFAM" id="SSF50952">
    <property type="entry name" value="Soluble quinoprotein glucose dehydrogenase"/>
    <property type="match status" value="1"/>
</dbReference>
<dbReference type="PROSITE" id="PS51257">
    <property type="entry name" value="PROKAR_LIPOPROTEIN"/>
    <property type="match status" value="1"/>
</dbReference>
<keyword evidence="1" id="KW-0732">Signal</keyword>
<accession>A0ABV7JQ86</accession>
<evidence type="ECO:0000259" key="2">
    <source>
        <dbReference type="Pfam" id="PF22807"/>
    </source>
</evidence>
<name>A0ABV7JQ86_9SPHI</name>
<dbReference type="Proteomes" id="UP001595526">
    <property type="component" value="Unassembled WGS sequence"/>
</dbReference>
<dbReference type="PANTHER" id="PTHR33546">
    <property type="entry name" value="LARGE, MULTIFUNCTIONAL SECRETED PROTEIN-RELATED"/>
    <property type="match status" value="1"/>
</dbReference>
<dbReference type="InterPro" id="IPR054539">
    <property type="entry name" value="Beta-prop_PDH"/>
</dbReference>
<dbReference type="InterPro" id="IPR011042">
    <property type="entry name" value="6-blade_b-propeller_TolB-like"/>
</dbReference>
<feature type="domain" description="Pyrroloquinoline quinone-dependent pyranose dehydrogenase beta-propeller" evidence="2">
    <location>
        <begin position="40"/>
        <end position="420"/>
    </location>
</feature>
<dbReference type="RefSeq" id="WP_379026461.1">
    <property type="nucleotide sequence ID" value="NZ_JBHRTA010000062.1"/>
</dbReference>
<dbReference type="Gene3D" id="2.120.10.30">
    <property type="entry name" value="TolB, C-terminal domain"/>
    <property type="match status" value="1"/>
</dbReference>
<evidence type="ECO:0000313" key="3">
    <source>
        <dbReference type="EMBL" id="MFC3200154.1"/>
    </source>
</evidence>
<keyword evidence="4" id="KW-1185">Reference proteome</keyword>
<dbReference type="PANTHER" id="PTHR33546:SF1">
    <property type="entry name" value="LARGE, MULTIFUNCTIONAL SECRETED PROTEIN"/>
    <property type="match status" value="1"/>
</dbReference>
<protein>
    <submittedName>
        <fullName evidence="3">PQQ-dependent sugar dehydrogenase</fullName>
    </submittedName>
</protein>
<comment type="caution">
    <text evidence="3">The sequence shown here is derived from an EMBL/GenBank/DDBJ whole genome shotgun (WGS) entry which is preliminary data.</text>
</comment>
<proteinExistence type="predicted"/>
<reference evidence="4" key="1">
    <citation type="journal article" date="2019" name="Int. J. Syst. Evol. Microbiol.">
        <title>The Global Catalogue of Microorganisms (GCM) 10K type strain sequencing project: providing services to taxonomists for standard genome sequencing and annotation.</title>
        <authorList>
            <consortium name="The Broad Institute Genomics Platform"/>
            <consortium name="The Broad Institute Genome Sequencing Center for Infectious Disease"/>
            <person name="Wu L."/>
            <person name="Ma J."/>
        </authorList>
    </citation>
    <scope>NUCLEOTIDE SEQUENCE [LARGE SCALE GENOMIC DNA]</scope>
    <source>
        <strain evidence="4">KCTC 52416</strain>
    </source>
</reference>
<feature type="chain" id="PRO_5046555853" evidence="1">
    <location>
        <begin position="27"/>
        <end position="426"/>
    </location>
</feature>
<evidence type="ECO:0000313" key="4">
    <source>
        <dbReference type="Proteomes" id="UP001595526"/>
    </source>
</evidence>
<feature type="signal peptide" evidence="1">
    <location>
        <begin position="1"/>
        <end position="26"/>
    </location>
</feature>
<dbReference type="InterPro" id="IPR011041">
    <property type="entry name" value="Quinoprot_gluc/sorb_DH_b-prop"/>
</dbReference>